<dbReference type="EMBL" id="BLJP01000026">
    <property type="protein sequence ID" value="GFE94861.1"/>
    <property type="molecule type" value="Genomic_DNA"/>
</dbReference>
<dbReference type="RefSeq" id="WP_086656639.1">
    <property type="nucleotide sequence ID" value="NZ_BLJP01000026.1"/>
</dbReference>
<protein>
    <submittedName>
        <fullName evidence="2">Antirepressor</fullName>
    </submittedName>
</protein>
<proteinExistence type="predicted"/>
<comment type="caution">
    <text evidence="2">The sequence shown here is derived from an EMBL/GenBank/DDBJ whole genome shotgun (WGS) entry which is preliminary data.</text>
</comment>
<dbReference type="SMART" id="SM01040">
    <property type="entry name" value="Bro-N"/>
    <property type="match status" value="1"/>
</dbReference>
<sequence>MSTVIPFCFEEHAVRVVTREERPWFVLIDICDVLGITNNRNAASRLEDDEKADVHIMDTSSNGVTQKRSATVVNESGLYALILTSRKAAAKRFRKWVTGEVLPAIRKTGGYMAAAPEETPEELALRAMTILQATVERQKLQLAEVQPKAEVHDRLAGTEGSISITEAAKLLQVRPKDLFAWLSCNGWIYRRPGNTNWLGYSSHTTSGDLVHKVTTVLKPDGSERVAEQVRITPKGLTKLAKLMPERLSAVA</sequence>
<accession>A0A6V8IB80</accession>
<reference evidence="2 3" key="1">
    <citation type="journal article" date="2020" name="Cell Rep.">
        <title>Local necrotic cells trigger systemic immune activation via gut microbiome dysbiosis in Drosophila.</title>
        <authorList>
            <person name="Kosakamoto H."/>
            <person name="Yamauchi T."/>
            <person name="Akuzawa-Tokita Y."/>
            <person name="Nishimura K."/>
            <person name="Soga T."/>
            <person name="Murakami T."/>
            <person name="Mori H."/>
            <person name="Yamamoto K."/>
            <person name="Miyazaki R."/>
            <person name="Koto A."/>
            <person name="Miura M."/>
            <person name="Obata F."/>
        </authorList>
    </citation>
    <scope>NUCLEOTIDE SEQUENCE [LARGE SCALE GENOMIC DNA]</scope>
    <source>
        <strain evidence="2 3">Ai</strain>
    </source>
</reference>
<dbReference type="InterPro" id="IPR003497">
    <property type="entry name" value="BRO_N_domain"/>
</dbReference>
<dbReference type="Pfam" id="PF02498">
    <property type="entry name" value="Bro-N"/>
    <property type="match status" value="1"/>
</dbReference>
<dbReference type="PROSITE" id="PS51750">
    <property type="entry name" value="BRO_N"/>
    <property type="match status" value="1"/>
</dbReference>
<dbReference type="OrthoDB" id="9808959at2"/>
<gene>
    <name evidence="2" type="ORF">DmAi_29200</name>
</gene>
<dbReference type="AlphaFoldDB" id="A0A6V8IB80"/>
<evidence type="ECO:0000259" key="1">
    <source>
        <dbReference type="PROSITE" id="PS51750"/>
    </source>
</evidence>
<keyword evidence="3" id="KW-1185">Reference proteome</keyword>
<dbReference type="PANTHER" id="PTHR36180:SF2">
    <property type="entry name" value="BRO FAMILY PROTEIN"/>
    <property type="match status" value="1"/>
</dbReference>
<dbReference type="Pfam" id="PF03374">
    <property type="entry name" value="ANT"/>
    <property type="match status" value="1"/>
</dbReference>
<name>A0A6V8IB80_9PROT</name>
<dbReference type="Proteomes" id="UP000548726">
    <property type="component" value="Unassembled WGS sequence"/>
</dbReference>
<dbReference type="InterPro" id="IPR005039">
    <property type="entry name" value="Ant_C"/>
</dbReference>
<evidence type="ECO:0000313" key="2">
    <source>
        <dbReference type="EMBL" id="GFE94861.1"/>
    </source>
</evidence>
<organism evidence="2 3">
    <name type="scientific">Acetobacter persici</name>
    <dbReference type="NCBI Taxonomy" id="1076596"/>
    <lineage>
        <taxon>Bacteria</taxon>
        <taxon>Pseudomonadati</taxon>
        <taxon>Pseudomonadota</taxon>
        <taxon>Alphaproteobacteria</taxon>
        <taxon>Acetobacterales</taxon>
        <taxon>Acetobacteraceae</taxon>
        <taxon>Acetobacter</taxon>
    </lineage>
</organism>
<dbReference type="GO" id="GO:0003677">
    <property type="term" value="F:DNA binding"/>
    <property type="evidence" value="ECO:0007669"/>
    <property type="project" value="InterPro"/>
</dbReference>
<evidence type="ECO:0000313" key="3">
    <source>
        <dbReference type="Proteomes" id="UP000548726"/>
    </source>
</evidence>
<dbReference type="PANTHER" id="PTHR36180">
    <property type="entry name" value="DNA-BINDING PROTEIN-RELATED-RELATED"/>
    <property type="match status" value="1"/>
</dbReference>
<feature type="domain" description="Bro-N" evidence="1">
    <location>
        <begin position="1"/>
        <end position="109"/>
    </location>
</feature>